<protein>
    <submittedName>
        <fullName evidence="1">Uncharacterized protein</fullName>
    </submittedName>
</protein>
<sequence>MNALDYSVRRNTCGQCGTITRCLTIEGSDGTSECKMCRSCIEEEFRIDKELREARLVLGWGDKPSELYEVGRQPCDKFTSGDRTKHQCPDCGQFRVFCSKCSRDHHEGGWDTCVPRMSKGMAKGPYQKTGRKMVENA</sequence>
<comment type="caution">
    <text evidence="1">The sequence shown here is derived from an EMBL/GenBank/DDBJ whole genome shotgun (WGS) entry which is preliminary data.</text>
</comment>
<dbReference type="AlphaFoldDB" id="A0A0F9H3U0"/>
<gene>
    <name evidence="1" type="ORF">LCGC14_1751480</name>
</gene>
<organism evidence="1">
    <name type="scientific">marine sediment metagenome</name>
    <dbReference type="NCBI Taxonomy" id="412755"/>
    <lineage>
        <taxon>unclassified sequences</taxon>
        <taxon>metagenomes</taxon>
        <taxon>ecological metagenomes</taxon>
    </lineage>
</organism>
<proteinExistence type="predicted"/>
<accession>A0A0F9H3U0</accession>
<name>A0A0F9H3U0_9ZZZZ</name>
<evidence type="ECO:0000313" key="1">
    <source>
        <dbReference type="EMBL" id="KKM05690.1"/>
    </source>
</evidence>
<reference evidence="1" key="1">
    <citation type="journal article" date="2015" name="Nature">
        <title>Complex archaea that bridge the gap between prokaryotes and eukaryotes.</title>
        <authorList>
            <person name="Spang A."/>
            <person name="Saw J.H."/>
            <person name="Jorgensen S.L."/>
            <person name="Zaremba-Niedzwiedzka K."/>
            <person name="Martijn J."/>
            <person name="Lind A.E."/>
            <person name="van Eijk R."/>
            <person name="Schleper C."/>
            <person name="Guy L."/>
            <person name="Ettema T.J."/>
        </authorList>
    </citation>
    <scope>NUCLEOTIDE SEQUENCE</scope>
</reference>
<dbReference type="EMBL" id="LAZR01016161">
    <property type="protein sequence ID" value="KKM05690.1"/>
    <property type="molecule type" value="Genomic_DNA"/>
</dbReference>